<dbReference type="EMBL" id="JBHSCN010000002">
    <property type="protein sequence ID" value="MFC4242203.1"/>
    <property type="molecule type" value="Genomic_DNA"/>
</dbReference>
<name>A0ABV8Q3D0_9MICO</name>
<comment type="caution">
    <text evidence="2">The sequence shown here is derived from an EMBL/GenBank/DDBJ whole genome shotgun (WGS) entry which is preliminary data.</text>
</comment>
<dbReference type="RefSeq" id="WP_390227008.1">
    <property type="nucleotide sequence ID" value="NZ_JBHSCN010000002.1"/>
</dbReference>
<sequence>MSGSSDGEGERMPRRRAHRRVTTQPAPGSDPAPALPPRADAPEERAERDGSNDERLRRDVPPHW</sequence>
<feature type="compositionally biased region" description="Basic and acidic residues" evidence="1">
    <location>
        <begin position="40"/>
        <end position="64"/>
    </location>
</feature>
<accession>A0ABV8Q3D0</accession>
<gene>
    <name evidence="2" type="ORF">ACFOYW_02370</name>
</gene>
<reference evidence="3" key="1">
    <citation type="journal article" date="2019" name="Int. J. Syst. Evol. Microbiol.">
        <title>The Global Catalogue of Microorganisms (GCM) 10K type strain sequencing project: providing services to taxonomists for standard genome sequencing and annotation.</title>
        <authorList>
            <consortium name="The Broad Institute Genomics Platform"/>
            <consortium name="The Broad Institute Genome Sequencing Center for Infectious Disease"/>
            <person name="Wu L."/>
            <person name="Ma J."/>
        </authorList>
    </citation>
    <scope>NUCLEOTIDE SEQUENCE [LARGE SCALE GENOMIC DNA]</scope>
    <source>
        <strain evidence="3">CGMCC 1.10363</strain>
    </source>
</reference>
<feature type="region of interest" description="Disordered" evidence="1">
    <location>
        <begin position="1"/>
        <end position="64"/>
    </location>
</feature>
<evidence type="ECO:0000256" key="1">
    <source>
        <dbReference type="SAM" id="MobiDB-lite"/>
    </source>
</evidence>
<keyword evidence="3" id="KW-1185">Reference proteome</keyword>
<proteinExistence type="predicted"/>
<evidence type="ECO:0000313" key="2">
    <source>
        <dbReference type="EMBL" id="MFC4242203.1"/>
    </source>
</evidence>
<protein>
    <submittedName>
        <fullName evidence="2">Uncharacterized protein</fullName>
    </submittedName>
</protein>
<evidence type="ECO:0000313" key="3">
    <source>
        <dbReference type="Proteomes" id="UP001595900"/>
    </source>
</evidence>
<organism evidence="2 3">
    <name type="scientific">Gryllotalpicola reticulitermitis</name>
    <dbReference type="NCBI Taxonomy" id="1184153"/>
    <lineage>
        <taxon>Bacteria</taxon>
        <taxon>Bacillati</taxon>
        <taxon>Actinomycetota</taxon>
        <taxon>Actinomycetes</taxon>
        <taxon>Micrococcales</taxon>
        <taxon>Microbacteriaceae</taxon>
        <taxon>Gryllotalpicola</taxon>
    </lineage>
</organism>
<dbReference type="Proteomes" id="UP001595900">
    <property type="component" value="Unassembled WGS sequence"/>
</dbReference>